<proteinExistence type="inferred from homology"/>
<evidence type="ECO:0000256" key="13">
    <source>
        <dbReference type="SAM" id="Phobius"/>
    </source>
</evidence>
<evidence type="ECO:0000256" key="12">
    <source>
        <dbReference type="ARBA" id="ARBA00023136"/>
    </source>
</evidence>
<evidence type="ECO:0000259" key="14">
    <source>
        <dbReference type="Pfam" id="PF02163"/>
    </source>
</evidence>
<organism evidence="15">
    <name type="scientific">candidate division TA06 bacterium ADurb.Bin131</name>
    <dbReference type="NCBI Taxonomy" id="1852827"/>
    <lineage>
        <taxon>Bacteria</taxon>
        <taxon>Bacteria division TA06</taxon>
    </lineage>
</organism>
<comment type="similarity">
    <text evidence="3">Belongs to the peptidase M50B family.</text>
</comment>
<evidence type="ECO:0000256" key="3">
    <source>
        <dbReference type="ARBA" id="ARBA00007931"/>
    </source>
</evidence>
<reference evidence="15" key="1">
    <citation type="submission" date="2017-02" db="EMBL/GenBank/DDBJ databases">
        <title>Delving into the versatile metabolic prowess of the omnipresent phylum Bacteroidetes.</title>
        <authorList>
            <person name="Nobu M.K."/>
            <person name="Mei R."/>
            <person name="Narihiro T."/>
            <person name="Kuroda K."/>
            <person name="Liu W.-T."/>
        </authorList>
    </citation>
    <scope>NUCLEOTIDE SEQUENCE</scope>
    <source>
        <strain evidence="15">ADurb.Bin131</strain>
    </source>
</reference>
<dbReference type="GO" id="GO:0046872">
    <property type="term" value="F:metal ion binding"/>
    <property type="evidence" value="ECO:0007669"/>
    <property type="project" value="UniProtKB-KW"/>
</dbReference>
<dbReference type="Proteomes" id="UP000485562">
    <property type="component" value="Unassembled WGS sequence"/>
</dbReference>
<keyword evidence="6 13" id="KW-0812">Transmembrane</keyword>
<comment type="caution">
    <text evidence="15">The sequence shown here is derived from an EMBL/GenBank/DDBJ whole genome shotgun (WGS) entry which is preliminary data.</text>
</comment>
<name>A0A1V6C6R2_UNCT6</name>
<evidence type="ECO:0000256" key="7">
    <source>
        <dbReference type="ARBA" id="ARBA00022723"/>
    </source>
</evidence>
<evidence type="ECO:0000256" key="6">
    <source>
        <dbReference type="ARBA" id="ARBA00022692"/>
    </source>
</evidence>
<feature type="transmembrane region" description="Helical" evidence="13">
    <location>
        <begin position="122"/>
        <end position="141"/>
    </location>
</feature>
<keyword evidence="12 13" id="KW-0472">Membrane</keyword>
<keyword evidence="5" id="KW-0645">Protease</keyword>
<dbReference type="InterPro" id="IPR052348">
    <property type="entry name" value="Metallopeptidase_M50B"/>
</dbReference>
<keyword evidence="4" id="KW-1003">Cell membrane</keyword>
<evidence type="ECO:0000256" key="10">
    <source>
        <dbReference type="ARBA" id="ARBA00022989"/>
    </source>
</evidence>
<feature type="transmembrane region" description="Helical" evidence="13">
    <location>
        <begin position="162"/>
        <end position="183"/>
    </location>
</feature>
<evidence type="ECO:0000256" key="9">
    <source>
        <dbReference type="ARBA" id="ARBA00022833"/>
    </source>
</evidence>
<dbReference type="CDD" id="cd06158">
    <property type="entry name" value="S2P-M50_like_1"/>
    <property type="match status" value="1"/>
</dbReference>
<evidence type="ECO:0000256" key="4">
    <source>
        <dbReference type="ARBA" id="ARBA00022475"/>
    </source>
</evidence>
<dbReference type="InterPro" id="IPR044537">
    <property type="entry name" value="Rip2-like"/>
</dbReference>
<dbReference type="Pfam" id="PF02163">
    <property type="entry name" value="Peptidase_M50"/>
    <property type="match status" value="1"/>
</dbReference>
<dbReference type="GO" id="GO:0008237">
    <property type="term" value="F:metallopeptidase activity"/>
    <property type="evidence" value="ECO:0007669"/>
    <property type="project" value="UniProtKB-KW"/>
</dbReference>
<evidence type="ECO:0000256" key="8">
    <source>
        <dbReference type="ARBA" id="ARBA00022801"/>
    </source>
</evidence>
<dbReference type="AlphaFoldDB" id="A0A1V6C6R2"/>
<accession>A0A1V6C6R2</accession>
<comment type="cofactor">
    <cofactor evidence="1">
        <name>Zn(2+)</name>
        <dbReference type="ChEBI" id="CHEBI:29105"/>
    </cofactor>
</comment>
<evidence type="ECO:0000256" key="2">
    <source>
        <dbReference type="ARBA" id="ARBA00004651"/>
    </source>
</evidence>
<feature type="transmembrane region" description="Helical" evidence="13">
    <location>
        <begin position="90"/>
        <end position="110"/>
    </location>
</feature>
<protein>
    <submittedName>
        <fullName evidence="15">Peptidase family M50</fullName>
    </submittedName>
</protein>
<feature type="transmembrane region" description="Helical" evidence="13">
    <location>
        <begin position="49"/>
        <end position="69"/>
    </location>
</feature>
<sequence>MENFILFFFLIFSVVIHEYSHGLAAYYNGDDTAHLMGRLTLNPIAHLDPIGSVLLPFLLAVTIGVPFGYAKPVPINPLRFRDYQKGMIMVGAAGCTANFIAGFIFSLISGLTKGVSSQVFELAAFINFILCFFNLIPIPPLDGSRILSVLLPSRVSIVFDKIERYGLFIVYALVFAGGFKFLVPFCSSLVNHFSAIAHLNF</sequence>
<dbReference type="GO" id="GO:0006508">
    <property type="term" value="P:proteolysis"/>
    <property type="evidence" value="ECO:0007669"/>
    <property type="project" value="UniProtKB-KW"/>
</dbReference>
<evidence type="ECO:0000256" key="5">
    <source>
        <dbReference type="ARBA" id="ARBA00022670"/>
    </source>
</evidence>
<dbReference type="PANTHER" id="PTHR35864:SF1">
    <property type="entry name" value="ZINC METALLOPROTEASE YWHC-RELATED"/>
    <property type="match status" value="1"/>
</dbReference>
<evidence type="ECO:0000256" key="1">
    <source>
        <dbReference type="ARBA" id="ARBA00001947"/>
    </source>
</evidence>
<keyword evidence="10 13" id="KW-1133">Transmembrane helix</keyword>
<keyword evidence="9" id="KW-0862">Zinc</keyword>
<dbReference type="PANTHER" id="PTHR35864">
    <property type="entry name" value="ZINC METALLOPROTEASE MJ0611-RELATED"/>
    <property type="match status" value="1"/>
</dbReference>
<keyword evidence="8" id="KW-0378">Hydrolase</keyword>
<dbReference type="GO" id="GO:0005886">
    <property type="term" value="C:plasma membrane"/>
    <property type="evidence" value="ECO:0007669"/>
    <property type="project" value="UniProtKB-SubCell"/>
</dbReference>
<dbReference type="EMBL" id="MWDQ01000120">
    <property type="protein sequence ID" value="OQB72613.1"/>
    <property type="molecule type" value="Genomic_DNA"/>
</dbReference>
<comment type="subcellular location">
    <subcellularLocation>
        <location evidence="2">Cell membrane</location>
        <topology evidence="2">Multi-pass membrane protein</topology>
    </subcellularLocation>
</comment>
<gene>
    <name evidence="15" type="ORF">BWX89_01263</name>
</gene>
<keyword evidence="11" id="KW-0482">Metalloprotease</keyword>
<keyword evidence="7" id="KW-0479">Metal-binding</keyword>
<evidence type="ECO:0000313" key="15">
    <source>
        <dbReference type="EMBL" id="OQB72613.1"/>
    </source>
</evidence>
<evidence type="ECO:0000256" key="11">
    <source>
        <dbReference type="ARBA" id="ARBA00023049"/>
    </source>
</evidence>
<dbReference type="InterPro" id="IPR008915">
    <property type="entry name" value="Peptidase_M50"/>
</dbReference>
<feature type="domain" description="Peptidase M50" evidence="14">
    <location>
        <begin position="116"/>
        <end position="176"/>
    </location>
</feature>